<dbReference type="InterPro" id="IPR036397">
    <property type="entry name" value="RNaseH_sf"/>
</dbReference>
<dbReference type="PROSITE" id="PS50994">
    <property type="entry name" value="INTEGRASE"/>
    <property type="match status" value="1"/>
</dbReference>
<dbReference type="SUPFAM" id="SSF53098">
    <property type="entry name" value="Ribonuclease H-like"/>
    <property type="match status" value="1"/>
</dbReference>
<evidence type="ECO:0000256" key="1">
    <source>
        <dbReference type="SAM" id="MobiDB-lite"/>
    </source>
</evidence>
<feature type="region of interest" description="Disordered" evidence="1">
    <location>
        <begin position="290"/>
        <end position="320"/>
    </location>
</feature>
<keyword evidence="4" id="KW-1185">Reference proteome</keyword>
<dbReference type="InterPro" id="IPR012337">
    <property type="entry name" value="RNaseH-like_sf"/>
</dbReference>
<comment type="caution">
    <text evidence="3">The sequence shown here is derived from an EMBL/GenBank/DDBJ whole genome shotgun (WGS) entry which is preliminary data.</text>
</comment>
<protein>
    <recommendedName>
        <fullName evidence="2">Integrase catalytic domain-containing protein</fullName>
    </recommendedName>
</protein>
<dbReference type="PANTHER" id="PTHR37984:SF5">
    <property type="entry name" value="PROTEIN NYNRIN-LIKE"/>
    <property type="match status" value="1"/>
</dbReference>
<dbReference type="Gene3D" id="3.30.420.10">
    <property type="entry name" value="Ribonuclease H-like superfamily/Ribonuclease H"/>
    <property type="match status" value="1"/>
</dbReference>
<evidence type="ECO:0000313" key="4">
    <source>
        <dbReference type="Proteomes" id="UP001159363"/>
    </source>
</evidence>
<reference evidence="3 4" key="1">
    <citation type="submission" date="2023-02" db="EMBL/GenBank/DDBJ databases">
        <title>LHISI_Scaffold_Assembly.</title>
        <authorList>
            <person name="Stuart O.P."/>
            <person name="Cleave R."/>
            <person name="Magrath M.J.L."/>
            <person name="Mikheyev A.S."/>
        </authorList>
    </citation>
    <scope>NUCLEOTIDE SEQUENCE [LARGE SCALE GENOMIC DNA]</scope>
    <source>
        <strain evidence="3">Daus_M_001</strain>
        <tissue evidence="3">Leg muscle</tissue>
    </source>
</reference>
<evidence type="ECO:0000259" key="2">
    <source>
        <dbReference type="PROSITE" id="PS50994"/>
    </source>
</evidence>
<dbReference type="InterPro" id="IPR001584">
    <property type="entry name" value="Integrase_cat-core"/>
</dbReference>
<dbReference type="PANTHER" id="PTHR37984">
    <property type="entry name" value="PROTEIN CBG26694"/>
    <property type="match status" value="1"/>
</dbReference>
<organism evidence="3 4">
    <name type="scientific">Dryococelus australis</name>
    <dbReference type="NCBI Taxonomy" id="614101"/>
    <lineage>
        <taxon>Eukaryota</taxon>
        <taxon>Metazoa</taxon>
        <taxon>Ecdysozoa</taxon>
        <taxon>Arthropoda</taxon>
        <taxon>Hexapoda</taxon>
        <taxon>Insecta</taxon>
        <taxon>Pterygota</taxon>
        <taxon>Neoptera</taxon>
        <taxon>Polyneoptera</taxon>
        <taxon>Phasmatodea</taxon>
        <taxon>Verophasmatodea</taxon>
        <taxon>Anareolatae</taxon>
        <taxon>Phasmatidae</taxon>
        <taxon>Eurycanthinae</taxon>
        <taxon>Dryococelus</taxon>
    </lineage>
</organism>
<accession>A0ABQ9HLJ4</accession>
<feature type="domain" description="Integrase catalytic" evidence="2">
    <location>
        <begin position="1"/>
        <end position="123"/>
    </location>
</feature>
<name>A0ABQ9HLJ4_9NEOP</name>
<dbReference type="EMBL" id="JARBHB010000004">
    <property type="protein sequence ID" value="KAJ8885240.1"/>
    <property type="molecule type" value="Genomic_DNA"/>
</dbReference>
<proteinExistence type="predicted"/>
<dbReference type="InterPro" id="IPR050951">
    <property type="entry name" value="Retrovirus_Pol_polyprotein"/>
</dbReference>
<gene>
    <name evidence="3" type="ORF">PR048_011436</name>
</gene>
<evidence type="ECO:0000313" key="3">
    <source>
        <dbReference type="EMBL" id="KAJ8885240.1"/>
    </source>
</evidence>
<sequence>MQSTMEEKITEKLQTAFAANGLPEMLVVDNGPQFRLEEFGQFCKTNAITLLLIPPFHQQSNGAAERTMKSVKTALLKHALVNGLTGGTISLKHMIDKWLFAYCNTPPTHDYREDPSRNVFEKETTYKVVVGEAKPTRISRQREQTKKASRCPIQSPGSCVGQKCLRRQHRWLPGCIVEVVSPVTYRVKLGEVTIFCHQDHLHKSHLQEKVPWRSLVSSGEAGTGLAPERPAVEAASGVRVASAPDWPATGAASVPKHLVTVAAPLAPEQLVTEQPKSQAAGKIWATADIGDDSEGEEGFHGFGGEATVSPDLKLKGAVEG</sequence>
<dbReference type="Proteomes" id="UP001159363">
    <property type="component" value="Chromosome X"/>
</dbReference>